<evidence type="ECO:0000256" key="4">
    <source>
        <dbReference type="ARBA" id="ARBA00022692"/>
    </source>
</evidence>
<dbReference type="InterPro" id="IPR050799">
    <property type="entry name" value="ZIP_Transporter"/>
</dbReference>
<evidence type="ECO:0000256" key="7">
    <source>
        <dbReference type="ARBA" id="ARBA00023180"/>
    </source>
</evidence>
<protein>
    <recommendedName>
        <fullName evidence="9">Zinc transporter ZIP6</fullName>
    </recommendedName>
    <alternativeName>
        <fullName evidence="11">Solute carrier family 39 member 6</fullName>
    </alternativeName>
    <alternativeName>
        <fullName evidence="10">Zrt- and Irt-like protein 6</fullName>
    </alternativeName>
</protein>
<keyword evidence="3" id="KW-1003">Cell membrane</keyword>
<dbReference type="GO" id="GO:0030003">
    <property type="term" value="P:intracellular monoatomic cation homeostasis"/>
    <property type="evidence" value="ECO:0007669"/>
    <property type="project" value="TreeGrafter"/>
</dbReference>
<dbReference type="EMBL" id="JANIIK010000111">
    <property type="protein sequence ID" value="KAJ3595287.1"/>
    <property type="molecule type" value="Genomic_DNA"/>
</dbReference>
<evidence type="ECO:0000313" key="15">
    <source>
        <dbReference type="Proteomes" id="UP001148018"/>
    </source>
</evidence>
<accession>A0A9Q0ICE3</accession>
<dbReference type="GO" id="GO:0071578">
    <property type="term" value="P:zinc ion import across plasma membrane"/>
    <property type="evidence" value="ECO:0007669"/>
    <property type="project" value="TreeGrafter"/>
</dbReference>
<feature type="transmembrane region" description="Helical" evidence="13">
    <location>
        <begin position="214"/>
        <end position="235"/>
    </location>
</feature>
<feature type="transmembrane region" description="Helical" evidence="13">
    <location>
        <begin position="148"/>
        <end position="169"/>
    </location>
</feature>
<evidence type="ECO:0000256" key="9">
    <source>
        <dbReference type="ARBA" id="ARBA00039393"/>
    </source>
</evidence>
<keyword evidence="4 13" id="KW-0812">Transmembrane</keyword>
<sequence length="245" mass="26632">MQKKLDSSDKDLEEVQALEENHLKPNEDVEANGGGALAEEEQLMLSGASRARSPEAAYTDQDCEHKCHSHFHDTEHFEQAGVAALAWMVIMGDGLHNFSHGLAIGAAFTESLSSGLSTSVAVFCHELPHELGDFAVLLKAGMTVRQAILYNALSALMAFLGMAVGILIGHYADHMSMWVFALTAGLFMYVALVDMMPEMLHSDAGEHGFSHCGVFLLQNAGILLGFTIMLLIAVFQHRIQLDLGY</sequence>
<organism evidence="14 15">
    <name type="scientific">Muraenolepis orangiensis</name>
    <name type="common">Patagonian moray cod</name>
    <dbReference type="NCBI Taxonomy" id="630683"/>
    <lineage>
        <taxon>Eukaryota</taxon>
        <taxon>Metazoa</taxon>
        <taxon>Chordata</taxon>
        <taxon>Craniata</taxon>
        <taxon>Vertebrata</taxon>
        <taxon>Euteleostomi</taxon>
        <taxon>Actinopterygii</taxon>
        <taxon>Neopterygii</taxon>
        <taxon>Teleostei</taxon>
        <taxon>Neoteleostei</taxon>
        <taxon>Acanthomorphata</taxon>
        <taxon>Zeiogadaria</taxon>
        <taxon>Gadariae</taxon>
        <taxon>Gadiformes</taxon>
        <taxon>Muraenolepidoidei</taxon>
        <taxon>Muraenolepididae</taxon>
        <taxon>Muraenolepis</taxon>
    </lineage>
</organism>
<feature type="compositionally biased region" description="Basic and acidic residues" evidence="12">
    <location>
        <begin position="1"/>
        <end position="10"/>
    </location>
</feature>
<dbReference type="GO" id="GO:0140410">
    <property type="term" value="F:monoatomic cation:bicarbonate symporter activity"/>
    <property type="evidence" value="ECO:0007669"/>
    <property type="project" value="TreeGrafter"/>
</dbReference>
<keyword evidence="7" id="KW-0325">Glycoprotein</keyword>
<comment type="similarity">
    <text evidence="2">Belongs to the ZIP transporter (TC 2.A.5) family.</text>
</comment>
<evidence type="ECO:0000256" key="2">
    <source>
        <dbReference type="ARBA" id="ARBA00006939"/>
    </source>
</evidence>
<keyword evidence="5 13" id="KW-1133">Transmembrane helix</keyword>
<comment type="subcellular location">
    <subcellularLocation>
        <location evidence="1">Cell membrane</location>
        <topology evidence="1">Multi-pass membrane protein</topology>
    </subcellularLocation>
</comment>
<proteinExistence type="inferred from homology"/>
<dbReference type="PANTHER" id="PTHR12191">
    <property type="entry name" value="SOLUTE CARRIER FAMILY 39"/>
    <property type="match status" value="1"/>
</dbReference>
<evidence type="ECO:0000256" key="11">
    <source>
        <dbReference type="ARBA" id="ARBA00042779"/>
    </source>
</evidence>
<evidence type="ECO:0000256" key="3">
    <source>
        <dbReference type="ARBA" id="ARBA00022475"/>
    </source>
</evidence>
<keyword evidence="15" id="KW-1185">Reference proteome</keyword>
<feature type="region of interest" description="Disordered" evidence="12">
    <location>
        <begin position="1"/>
        <end position="37"/>
    </location>
</feature>
<evidence type="ECO:0000313" key="14">
    <source>
        <dbReference type="EMBL" id="KAJ3595287.1"/>
    </source>
</evidence>
<dbReference type="OrthoDB" id="200954at2759"/>
<evidence type="ECO:0000256" key="6">
    <source>
        <dbReference type="ARBA" id="ARBA00023136"/>
    </source>
</evidence>
<dbReference type="InterPro" id="IPR003689">
    <property type="entry name" value="ZIP"/>
</dbReference>
<comment type="caution">
    <text evidence="14">The sequence shown here is derived from an EMBL/GenBank/DDBJ whole genome shotgun (WGS) entry which is preliminary data.</text>
</comment>
<dbReference type="Proteomes" id="UP001148018">
    <property type="component" value="Unassembled WGS sequence"/>
</dbReference>
<gene>
    <name evidence="14" type="ORF">NHX12_004591</name>
</gene>
<evidence type="ECO:0000256" key="1">
    <source>
        <dbReference type="ARBA" id="ARBA00004651"/>
    </source>
</evidence>
<evidence type="ECO:0000256" key="10">
    <source>
        <dbReference type="ARBA" id="ARBA00041704"/>
    </source>
</evidence>
<comment type="catalytic activity">
    <reaction evidence="8">
        <text>Zn(2+)(in) = Zn(2+)(out)</text>
        <dbReference type="Rhea" id="RHEA:29351"/>
        <dbReference type="ChEBI" id="CHEBI:29105"/>
    </reaction>
</comment>
<evidence type="ECO:0000256" key="8">
    <source>
        <dbReference type="ARBA" id="ARBA00034634"/>
    </source>
</evidence>
<dbReference type="Pfam" id="PF02535">
    <property type="entry name" value="Zip"/>
    <property type="match status" value="1"/>
</dbReference>
<evidence type="ECO:0000256" key="13">
    <source>
        <dbReference type="SAM" id="Phobius"/>
    </source>
</evidence>
<evidence type="ECO:0000256" key="12">
    <source>
        <dbReference type="SAM" id="MobiDB-lite"/>
    </source>
</evidence>
<dbReference type="GO" id="GO:0005886">
    <property type="term" value="C:plasma membrane"/>
    <property type="evidence" value="ECO:0007669"/>
    <property type="project" value="UniProtKB-SubCell"/>
</dbReference>
<evidence type="ECO:0000256" key="5">
    <source>
        <dbReference type="ARBA" id="ARBA00022989"/>
    </source>
</evidence>
<keyword evidence="6 13" id="KW-0472">Membrane</keyword>
<feature type="transmembrane region" description="Helical" evidence="13">
    <location>
        <begin position="175"/>
        <end position="193"/>
    </location>
</feature>
<dbReference type="AlphaFoldDB" id="A0A9Q0ICE3"/>
<dbReference type="PANTHER" id="PTHR12191:SF22">
    <property type="entry name" value="ZINC TRANSPORTER ZIP6"/>
    <property type="match status" value="1"/>
</dbReference>
<reference evidence="14" key="1">
    <citation type="submission" date="2022-07" db="EMBL/GenBank/DDBJ databases">
        <title>Chromosome-level genome of Muraenolepis orangiensis.</title>
        <authorList>
            <person name="Kim J."/>
        </authorList>
    </citation>
    <scope>NUCLEOTIDE SEQUENCE</scope>
    <source>
        <strain evidence="14">KU_S4_2022</strain>
        <tissue evidence="14">Muscle</tissue>
    </source>
</reference>
<name>A0A9Q0ICE3_9TELE</name>
<dbReference type="GO" id="GO:0005385">
    <property type="term" value="F:zinc ion transmembrane transporter activity"/>
    <property type="evidence" value="ECO:0007669"/>
    <property type="project" value="TreeGrafter"/>
</dbReference>